<dbReference type="AlphaFoldDB" id="S3CC69"/>
<dbReference type="GO" id="GO:0006351">
    <property type="term" value="P:DNA-templated transcription"/>
    <property type="evidence" value="ECO:0007669"/>
    <property type="project" value="InterPro"/>
</dbReference>
<name>S3CC69_OPHP1</name>
<evidence type="ECO:0000313" key="10">
    <source>
        <dbReference type="EMBL" id="EPE10507.1"/>
    </source>
</evidence>
<keyword evidence="4" id="KW-0805">Transcription regulation</keyword>
<dbReference type="PROSITE" id="PS50048">
    <property type="entry name" value="ZN2_CY6_FUNGAL_2"/>
    <property type="match status" value="1"/>
</dbReference>
<dbReference type="CDD" id="cd00067">
    <property type="entry name" value="GAL4"/>
    <property type="match status" value="1"/>
</dbReference>
<feature type="domain" description="Zn(2)-C6 fungal-type" evidence="9">
    <location>
        <begin position="35"/>
        <end position="63"/>
    </location>
</feature>
<dbReference type="HOGENOM" id="CLU_012331_4_2_1"/>
<dbReference type="EMBL" id="KE148146">
    <property type="protein sequence ID" value="EPE10507.1"/>
    <property type="molecule type" value="Genomic_DNA"/>
</dbReference>
<dbReference type="InterPro" id="IPR001138">
    <property type="entry name" value="Zn2Cys6_DnaBD"/>
</dbReference>
<dbReference type="Gene3D" id="4.10.240.10">
    <property type="entry name" value="Zn(2)-C6 fungal-type DNA-binding domain"/>
    <property type="match status" value="1"/>
</dbReference>
<dbReference type="Proteomes" id="UP000016923">
    <property type="component" value="Unassembled WGS sequence"/>
</dbReference>
<evidence type="ECO:0000256" key="6">
    <source>
        <dbReference type="ARBA" id="ARBA00023163"/>
    </source>
</evidence>
<comment type="subcellular location">
    <subcellularLocation>
        <location evidence="1">Nucleus</location>
    </subcellularLocation>
</comment>
<dbReference type="GO" id="GO:0008270">
    <property type="term" value="F:zinc ion binding"/>
    <property type="evidence" value="ECO:0007669"/>
    <property type="project" value="InterPro"/>
</dbReference>
<keyword evidence="6" id="KW-0804">Transcription</keyword>
<keyword evidence="7" id="KW-0539">Nucleus</keyword>
<dbReference type="VEuPathDB" id="FungiDB:F503_05602"/>
<keyword evidence="11" id="KW-1185">Reference proteome</keyword>
<feature type="region of interest" description="Disordered" evidence="8">
    <location>
        <begin position="1"/>
        <end position="32"/>
    </location>
</feature>
<sequence>MSDPFTRATPQTGGYPLAPSSPADGHNPRKRSRTACTRCKNRKQKCDEQLPVCSNCLRTGADCDKADIATQPLPIAYTRALEDRVAQLEMLLAEKNTENNTACDGTRPAVGTHGPGHGLKSGVAPHRPAPSVPAALSPSSSEGGILRRNDALSEVVGIISLGNFEAPAYVGPSAGLSLAVNLGEMVQATVWKKAIPDMMDSGGPISPLLHHETTAAPLSRGSVRAMTKEEMVRYSIKEPPSEKLSKRLLHLYLTQLHPRYPFLQPAELWKLQRENATVAVATATHLSPAQRYGIFKLYMVFAMGATLLQLTNKDLKVAPERFYMTALQHMSAAREPRTVQNIEAMTLLVIYHLRSASGLGMWYMIGLAMRTCIDLGMHRKSYEQGLSATAIHARRRLFWTVYALERTIAISLGRPVSVPDRQIDVDLPHATLAAYVSVPAFATSTAGTPSPSKDQDQPPHQHNDNSTSPHLHKGTPLAAPTNPEDIRMAILLFQLRRIESRIHHSVYRTDKPLSILRPKLDSLYEALAVWRASLADTLAQPTTGAGQYDVAGDSAGSNSLDDNDGEGSGGIGYLLLHYHRAVRMLIQPFLTILPVTDPYFGFCLEAAGNICQSHKRLHQSLHYGHSFIAVQTIFVAGATLLFGLWTQTHRVWSVTLADDLRACSLVLFVMSERAPWVRKYRDAFELLVGATMGKLRSGEASLADMAAANQTRTCTHGGDHDSQRTRIARQAVRAQPQPQQQEQQQQQHQSQQQQHQSQQQQQQQQDAASLADAARASAAMAATFSSDTAPTMAYLSNEGDREEDGDMWYLVKELANWIDQDQGQDTPTVWMPDFETLQNMSSNAPR</sequence>
<dbReference type="PROSITE" id="PS00463">
    <property type="entry name" value="ZN2_CY6_FUNGAL_1"/>
    <property type="match status" value="1"/>
</dbReference>
<dbReference type="InterPro" id="IPR007219">
    <property type="entry name" value="XnlR_reg_dom"/>
</dbReference>
<dbReference type="InterPro" id="IPR052202">
    <property type="entry name" value="Yeast_MetPath_Reg"/>
</dbReference>
<keyword evidence="2" id="KW-0479">Metal-binding</keyword>
<evidence type="ECO:0000256" key="1">
    <source>
        <dbReference type="ARBA" id="ARBA00004123"/>
    </source>
</evidence>
<feature type="region of interest" description="Disordered" evidence="8">
    <location>
        <begin position="730"/>
        <end position="774"/>
    </location>
</feature>
<feature type="region of interest" description="Disordered" evidence="8">
    <location>
        <begin position="99"/>
        <end position="120"/>
    </location>
</feature>
<dbReference type="Pfam" id="PF00172">
    <property type="entry name" value="Zn_clus"/>
    <property type="match status" value="1"/>
</dbReference>
<dbReference type="GO" id="GO:0005634">
    <property type="term" value="C:nucleus"/>
    <property type="evidence" value="ECO:0007669"/>
    <property type="project" value="UniProtKB-SubCell"/>
</dbReference>
<dbReference type="GO" id="GO:0045944">
    <property type="term" value="P:positive regulation of transcription by RNA polymerase II"/>
    <property type="evidence" value="ECO:0007669"/>
    <property type="project" value="TreeGrafter"/>
</dbReference>
<dbReference type="SMART" id="SM00906">
    <property type="entry name" value="Fungal_trans"/>
    <property type="match status" value="1"/>
</dbReference>
<evidence type="ECO:0000256" key="5">
    <source>
        <dbReference type="ARBA" id="ARBA00023125"/>
    </source>
</evidence>
<accession>S3CC69</accession>
<evidence type="ECO:0000256" key="7">
    <source>
        <dbReference type="ARBA" id="ARBA00023242"/>
    </source>
</evidence>
<protein>
    <submittedName>
        <fullName evidence="10">C6 transcription factor</fullName>
    </submittedName>
</protein>
<dbReference type="OrthoDB" id="9970124at2759"/>
<dbReference type="OMA" id="SSHGMWY"/>
<dbReference type="SUPFAM" id="SSF57701">
    <property type="entry name" value="Zn2/Cys6 DNA-binding domain"/>
    <property type="match status" value="1"/>
</dbReference>
<gene>
    <name evidence="10" type="ORF">F503_05602</name>
</gene>
<dbReference type="SMART" id="SM00066">
    <property type="entry name" value="GAL4"/>
    <property type="match status" value="1"/>
</dbReference>
<evidence type="ECO:0000256" key="2">
    <source>
        <dbReference type="ARBA" id="ARBA00022723"/>
    </source>
</evidence>
<dbReference type="InterPro" id="IPR036864">
    <property type="entry name" value="Zn2-C6_fun-type_DNA-bd_sf"/>
</dbReference>
<evidence type="ECO:0000256" key="4">
    <source>
        <dbReference type="ARBA" id="ARBA00023015"/>
    </source>
</evidence>
<evidence type="ECO:0000256" key="3">
    <source>
        <dbReference type="ARBA" id="ARBA00022833"/>
    </source>
</evidence>
<dbReference type="GO" id="GO:0043565">
    <property type="term" value="F:sequence-specific DNA binding"/>
    <property type="evidence" value="ECO:0007669"/>
    <property type="project" value="TreeGrafter"/>
</dbReference>
<dbReference type="PANTHER" id="PTHR47782:SF12">
    <property type="entry name" value="ZN(II)2CYS6 TRANSCRIPTION FACTOR (EUROFUNG)"/>
    <property type="match status" value="1"/>
</dbReference>
<keyword evidence="3" id="KW-0862">Zinc</keyword>
<feature type="region of interest" description="Disordered" evidence="8">
    <location>
        <begin position="444"/>
        <end position="481"/>
    </location>
</feature>
<proteinExistence type="predicted"/>
<dbReference type="Pfam" id="PF04082">
    <property type="entry name" value="Fungal_trans"/>
    <property type="match status" value="1"/>
</dbReference>
<evidence type="ECO:0000256" key="8">
    <source>
        <dbReference type="SAM" id="MobiDB-lite"/>
    </source>
</evidence>
<dbReference type="PANTHER" id="PTHR47782">
    <property type="entry name" value="ZN(II)2CYS6 TRANSCRIPTION FACTOR (EUROFUNG)-RELATED"/>
    <property type="match status" value="1"/>
</dbReference>
<evidence type="ECO:0000259" key="9">
    <source>
        <dbReference type="PROSITE" id="PS50048"/>
    </source>
</evidence>
<dbReference type="eggNOG" id="ENOG502QS9Q">
    <property type="taxonomic scope" value="Eukaryota"/>
</dbReference>
<organism evidence="10 11">
    <name type="scientific">Ophiostoma piceae (strain UAMH 11346)</name>
    <name type="common">Sap stain fungus</name>
    <dbReference type="NCBI Taxonomy" id="1262450"/>
    <lineage>
        <taxon>Eukaryota</taxon>
        <taxon>Fungi</taxon>
        <taxon>Dikarya</taxon>
        <taxon>Ascomycota</taxon>
        <taxon>Pezizomycotina</taxon>
        <taxon>Sordariomycetes</taxon>
        <taxon>Sordariomycetidae</taxon>
        <taxon>Ophiostomatales</taxon>
        <taxon>Ophiostomataceae</taxon>
        <taxon>Ophiostoma</taxon>
    </lineage>
</organism>
<dbReference type="CDD" id="cd12148">
    <property type="entry name" value="fungal_TF_MHR"/>
    <property type="match status" value="1"/>
</dbReference>
<dbReference type="GO" id="GO:0000981">
    <property type="term" value="F:DNA-binding transcription factor activity, RNA polymerase II-specific"/>
    <property type="evidence" value="ECO:0007669"/>
    <property type="project" value="InterPro"/>
</dbReference>
<reference evidence="10 11" key="1">
    <citation type="journal article" date="2013" name="BMC Genomics">
        <title>The genome and transcriptome of the pine saprophyte Ophiostoma piceae, and a comparison with the bark beetle-associated pine pathogen Grosmannia clavigera.</title>
        <authorList>
            <person name="Haridas S."/>
            <person name="Wang Y."/>
            <person name="Lim L."/>
            <person name="Massoumi Alamouti S."/>
            <person name="Jackman S."/>
            <person name="Docking R."/>
            <person name="Robertson G."/>
            <person name="Birol I."/>
            <person name="Bohlmann J."/>
            <person name="Breuil C."/>
        </authorList>
    </citation>
    <scope>NUCLEOTIDE SEQUENCE [LARGE SCALE GENOMIC DNA]</scope>
    <source>
        <strain evidence="10 11">UAMH 11346</strain>
    </source>
</reference>
<feature type="compositionally biased region" description="Basic and acidic residues" evidence="8">
    <location>
        <begin position="453"/>
        <end position="463"/>
    </location>
</feature>
<keyword evidence="5" id="KW-0238">DNA-binding</keyword>
<evidence type="ECO:0000313" key="11">
    <source>
        <dbReference type="Proteomes" id="UP000016923"/>
    </source>
</evidence>